<gene>
    <name evidence="1" type="ORF">CICLE_v10009991mg</name>
</gene>
<dbReference type="InParanoid" id="V4WCI8"/>
<dbReference type="AlphaFoldDB" id="V4WCI8"/>
<accession>V4WCI8</accession>
<proteinExistence type="predicted"/>
<dbReference type="EMBL" id="KI535697">
    <property type="protein sequence ID" value="ESR64139.1"/>
    <property type="molecule type" value="Genomic_DNA"/>
</dbReference>
<dbReference type="Proteomes" id="UP000030687">
    <property type="component" value="Unassembled WGS sequence"/>
</dbReference>
<protein>
    <submittedName>
        <fullName evidence="1">Uncharacterized protein</fullName>
    </submittedName>
</protein>
<evidence type="ECO:0000313" key="1">
    <source>
        <dbReference type="EMBL" id="ESR64139.1"/>
    </source>
</evidence>
<organism evidence="1 2">
    <name type="scientific">Citrus clementina</name>
    <name type="common">Clementine</name>
    <name type="synonym">Citrus deliciosa x Citrus sinensis</name>
    <dbReference type="NCBI Taxonomy" id="85681"/>
    <lineage>
        <taxon>Eukaryota</taxon>
        <taxon>Viridiplantae</taxon>
        <taxon>Streptophyta</taxon>
        <taxon>Embryophyta</taxon>
        <taxon>Tracheophyta</taxon>
        <taxon>Spermatophyta</taxon>
        <taxon>Magnoliopsida</taxon>
        <taxon>eudicotyledons</taxon>
        <taxon>Gunneridae</taxon>
        <taxon>Pentapetalae</taxon>
        <taxon>rosids</taxon>
        <taxon>malvids</taxon>
        <taxon>Sapindales</taxon>
        <taxon>Rutaceae</taxon>
        <taxon>Aurantioideae</taxon>
        <taxon>Citrus</taxon>
    </lineage>
</organism>
<keyword evidence="2" id="KW-1185">Reference proteome</keyword>
<dbReference type="Gramene" id="ESR64139">
    <property type="protein sequence ID" value="ESR64139"/>
    <property type="gene ID" value="CICLE_v10009991mg"/>
</dbReference>
<name>V4WCI8_CITCL</name>
<sequence>MKTSMFNQQYISNSITCPCFDVPVKTTFLNCELYQVNCSTYRDAMSCKQKQLIPGCPGCSAGKNLMEQYEVLSYSITVTQQPPQNGIEGPVVKFQWAPLATNII</sequence>
<reference evidence="1 2" key="1">
    <citation type="submission" date="2013-10" db="EMBL/GenBank/DDBJ databases">
        <authorList>
            <consortium name="International Citrus Genome Consortium"/>
            <person name="Jenkins J."/>
            <person name="Schmutz J."/>
            <person name="Prochnik S."/>
            <person name="Rokhsar D."/>
            <person name="Gmitter F."/>
            <person name="Ollitrault P."/>
            <person name="Machado M."/>
            <person name="Talon M."/>
            <person name="Wincker P."/>
            <person name="Jaillon O."/>
            <person name="Morgante M."/>
        </authorList>
    </citation>
    <scope>NUCLEOTIDE SEQUENCE</scope>
    <source>
        <strain evidence="2">cv. Clemenules</strain>
    </source>
</reference>
<dbReference type="KEGG" id="cic:CICLE_v10009991mg"/>
<evidence type="ECO:0000313" key="2">
    <source>
        <dbReference type="Proteomes" id="UP000030687"/>
    </source>
</evidence>